<dbReference type="AlphaFoldDB" id="A0A8C6UK95"/>
<name>A0A8C6UK95_9GOBI</name>
<dbReference type="SMART" id="SM00199">
    <property type="entry name" value="SCY"/>
    <property type="match status" value="1"/>
</dbReference>
<feature type="chain" id="PRO_5034685164" description="Chemokine interleukin-8-like domain-containing protein" evidence="2">
    <location>
        <begin position="19"/>
        <end position="125"/>
    </location>
</feature>
<sequence>MKISIIVIVALCVAMCASRGNPRCKCVRTDSQVNLKLISTWAPIEPRPYCNKVEVIVTLKDGREVCITPNGEFHRFLVNVRKQRMANNAAKEKSVRTIAPSPSFTASVQTLQTTATVTPAASTKE</sequence>
<dbReference type="Ensembl" id="ENSNMLT00000041876.1">
    <property type="protein sequence ID" value="ENSNMLP00000037599.1"/>
    <property type="gene ID" value="ENSNMLG00000023261.1"/>
</dbReference>
<dbReference type="Pfam" id="PF00048">
    <property type="entry name" value="IL8"/>
    <property type="match status" value="1"/>
</dbReference>
<feature type="domain" description="Chemokine interleukin-8-like" evidence="3">
    <location>
        <begin position="21"/>
        <end position="81"/>
    </location>
</feature>
<dbReference type="PRINTS" id="PR00436">
    <property type="entry name" value="INTERLEUKIN8"/>
</dbReference>
<feature type="signal peptide" evidence="2">
    <location>
        <begin position="1"/>
        <end position="18"/>
    </location>
</feature>
<evidence type="ECO:0000313" key="5">
    <source>
        <dbReference type="Proteomes" id="UP000694523"/>
    </source>
</evidence>
<evidence type="ECO:0000256" key="2">
    <source>
        <dbReference type="SAM" id="SignalP"/>
    </source>
</evidence>
<dbReference type="Proteomes" id="UP000694523">
    <property type="component" value="Unplaced"/>
</dbReference>
<organism evidence="4 5">
    <name type="scientific">Neogobius melanostomus</name>
    <name type="common">round goby</name>
    <dbReference type="NCBI Taxonomy" id="47308"/>
    <lineage>
        <taxon>Eukaryota</taxon>
        <taxon>Metazoa</taxon>
        <taxon>Chordata</taxon>
        <taxon>Craniata</taxon>
        <taxon>Vertebrata</taxon>
        <taxon>Euteleostomi</taxon>
        <taxon>Actinopterygii</taxon>
        <taxon>Neopterygii</taxon>
        <taxon>Teleostei</taxon>
        <taxon>Neoteleostei</taxon>
        <taxon>Acanthomorphata</taxon>
        <taxon>Gobiaria</taxon>
        <taxon>Gobiiformes</taxon>
        <taxon>Gobioidei</taxon>
        <taxon>Gobiidae</taxon>
        <taxon>Benthophilinae</taxon>
        <taxon>Neogobiini</taxon>
        <taxon>Neogobius</taxon>
    </lineage>
</organism>
<reference evidence="4" key="1">
    <citation type="submission" date="2025-08" db="UniProtKB">
        <authorList>
            <consortium name="Ensembl"/>
        </authorList>
    </citation>
    <scope>IDENTIFICATION</scope>
</reference>
<dbReference type="SUPFAM" id="SSF54117">
    <property type="entry name" value="Interleukin 8-like chemokines"/>
    <property type="match status" value="1"/>
</dbReference>
<keyword evidence="2" id="KW-0732">Signal</keyword>
<dbReference type="GO" id="GO:0008009">
    <property type="term" value="F:chemokine activity"/>
    <property type="evidence" value="ECO:0007669"/>
    <property type="project" value="InterPro"/>
</dbReference>
<evidence type="ECO:0000313" key="4">
    <source>
        <dbReference type="Ensembl" id="ENSNMLP00000037599.1"/>
    </source>
</evidence>
<dbReference type="InterPro" id="IPR001089">
    <property type="entry name" value="Chemokine_CXC"/>
</dbReference>
<protein>
    <recommendedName>
        <fullName evidence="3">Chemokine interleukin-8-like domain-containing protein</fullName>
    </recommendedName>
</protein>
<dbReference type="Gene3D" id="2.40.50.40">
    <property type="match status" value="1"/>
</dbReference>
<keyword evidence="1" id="KW-0202">Cytokine</keyword>
<dbReference type="InterPro" id="IPR001811">
    <property type="entry name" value="Chemokine_IL8-like_dom"/>
</dbReference>
<dbReference type="InterPro" id="IPR036048">
    <property type="entry name" value="Interleukin_8-like_sf"/>
</dbReference>
<dbReference type="GO" id="GO:0005615">
    <property type="term" value="C:extracellular space"/>
    <property type="evidence" value="ECO:0007669"/>
    <property type="project" value="UniProtKB-KW"/>
</dbReference>
<proteinExistence type="predicted"/>
<dbReference type="GO" id="GO:0006955">
    <property type="term" value="P:immune response"/>
    <property type="evidence" value="ECO:0007669"/>
    <property type="project" value="InterPro"/>
</dbReference>
<evidence type="ECO:0000256" key="1">
    <source>
        <dbReference type="ARBA" id="ARBA00022514"/>
    </source>
</evidence>
<accession>A0A8C6UK95</accession>
<evidence type="ECO:0000259" key="3">
    <source>
        <dbReference type="SMART" id="SM00199"/>
    </source>
</evidence>
<keyword evidence="5" id="KW-1185">Reference proteome</keyword>
<dbReference type="PRINTS" id="PR00437">
    <property type="entry name" value="SMALLCYTKCXC"/>
</dbReference>
<reference evidence="4" key="2">
    <citation type="submission" date="2025-09" db="UniProtKB">
        <authorList>
            <consortium name="Ensembl"/>
        </authorList>
    </citation>
    <scope>IDENTIFICATION</scope>
</reference>